<evidence type="ECO:0000256" key="12">
    <source>
        <dbReference type="ARBA" id="ARBA00023239"/>
    </source>
</evidence>
<protein>
    <recommendedName>
        <fullName evidence="19">Bifunctional NAD(P)H-hydrate repair enzyme</fullName>
    </recommendedName>
    <alternativeName>
        <fullName evidence="19">Nicotinamide nucleotide repair protein</fullName>
    </alternativeName>
    <domain>
        <recommendedName>
            <fullName evidence="19">ADP-dependent (S)-NAD(P)H-hydrate dehydratase</fullName>
            <ecNumber evidence="19">4.2.1.136</ecNumber>
        </recommendedName>
        <alternativeName>
            <fullName evidence="19">ADP-dependent NAD(P)HX dehydratase</fullName>
        </alternativeName>
    </domain>
    <domain>
        <recommendedName>
            <fullName evidence="19">NAD(P)H-hydrate epimerase</fullName>
            <ecNumber evidence="19">5.1.99.6</ecNumber>
        </recommendedName>
    </domain>
</protein>
<comment type="function">
    <text evidence="17">Catalyzes the dehydration of the S-form of NAD(P)HX at the expense of ADP, which is converted to AMP. Together with NAD(P)HX epimerase, which catalyzes the epimerization of the S- and R-forms, the enzyme allows the repair of both epimers of NAD(P)HX, a damaged form of NAD(P)H that is a result of enzymatic or heat-dependent hydration.</text>
</comment>
<dbReference type="EC" id="4.2.1.136" evidence="19"/>
<feature type="binding site" evidence="17">
    <location>
        <position position="483"/>
    </location>
    <ligand>
        <name>AMP</name>
        <dbReference type="ChEBI" id="CHEBI:456215"/>
    </ligand>
</feature>
<evidence type="ECO:0000313" key="22">
    <source>
        <dbReference type="EMBL" id="WMW65863.1"/>
    </source>
</evidence>
<evidence type="ECO:0000256" key="16">
    <source>
        <dbReference type="ARBA" id="ARBA00049209"/>
    </source>
</evidence>
<comment type="cofactor">
    <cofactor evidence="18 19">
        <name>K(+)</name>
        <dbReference type="ChEBI" id="CHEBI:29103"/>
    </cofactor>
    <text evidence="18 19">Binds 1 potassium ion per subunit.</text>
</comment>
<evidence type="ECO:0000256" key="17">
    <source>
        <dbReference type="HAMAP-Rule" id="MF_01965"/>
    </source>
</evidence>
<evidence type="ECO:0000256" key="5">
    <source>
        <dbReference type="ARBA" id="ARBA00022723"/>
    </source>
</evidence>
<dbReference type="HAMAP" id="MF_01966">
    <property type="entry name" value="NADHX_epimerase"/>
    <property type="match status" value="1"/>
</dbReference>
<feature type="domain" description="YjeF C-terminal" evidence="20">
    <location>
        <begin position="261"/>
        <end position="543"/>
    </location>
</feature>
<dbReference type="InterPro" id="IPR000631">
    <property type="entry name" value="CARKD"/>
</dbReference>
<sequence length="547" mass="56472">MTPTDNAARWHLPHTDLPAPEEMAAWDRAASANYGLREEILMENASREALHVLRAELDASVTPPKTPLPTSLPFSFTGLRVLLFMGGGNNGGDAAAPARHLHDAGAEVLVLHTRPLGGYRGAAGYHVRLAKRCGVPFRPAGAWPRSLPDPRWLAPHVVVDGLLGTGFSGALREREATLVAAINECAERAFVLALDIPSGLGGLTGRPRPDAVRAHATVTFEAAKPGLVLPEAAPYTGRLHVRPIGIPQAVRARHPASYRMLDDTCLAALPATTPCMHKGTAGHVLVVGGSEGLTGAPLLAGLGALRGGAGLVTMACPGGLAAEVKAATPDVMTLPLGERRARDPTALPGLLALAARCNALVIGPGMGRSPEAAEVLSALLALPGRPPAVIDADGLFPLAEGLVSLDLVRETDIVTPHPGEMARLADLTTADVQRGRAATARAFAARCAGVLVLKGAGSLVTRRDRPITIIPLAAPTLAVAGSGDVLSGLAGALLAQGAPSEVAACLAAYLHAKAGQLLLHDYPARGNTPREIADAIPHARKEHLPCC</sequence>
<dbReference type="PANTHER" id="PTHR12592:SF0">
    <property type="entry name" value="ATP-DEPENDENT (S)-NAD(P)H-HYDRATE DEHYDRATASE"/>
    <property type="match status" value="1"/>
</dbReference>
<reference evidence="22" key="1">
    <citation type="submission" date="2023-09" db="EMBL/GenBank/DDBJ databases">
        <authorList>
            <consortium name="CW5 consortium"/>
            <person name="Lu C.-W."/>
        </authorList>
    </citation>
    <scope>NUCLEOTIDE SEQUENCE</scope>
    <source>
        <strain evidence="22">KPS</strain>
    </source>
</reference>
<dbReference type="Pfam" id="PF01256">
    <property type="entry name" value="Carb_kinase"/>
    <property type="match status" value="1"/>
</dbReference>
<organism evidence="22 23">
    <name type="scientific">Nitratidesulfovibrio liaohensis</name>
    <dbReference type="NCBI Taxonomy" id="2604158"/>
    <lineage>
        <taxon>Bacteria</taxon>
        <taxon>Pseudomonadati</taxon>
        <taxon>Thermodesulfobacteriota</taxon>
        <taxon>Desulfovibrionia</taxon>
        <taxon>Desulfovibrionales</taxon>
        <taxon>Desulfovibrionaceae</taxon>
        <taxon>Nitratidesulfovibrio</taxon>
    </lineage>
</organism>
<evidence type="ECO:0000256" key="6">
    <source>
        <dbReference type="ARBA" id="ARBA00022741"/>
    </source>
</evidence>
<dbReference type="EC" id="5.1.99.6" evidence="19"/>
<dbReference type="Proteomes" id="UP001180616">
    <property type="component" value="Chromosome"/>
</dbReference>
<dbReference type="PIRSF" id="PIRSF017184">
    <property type="entry name" value="Nnr"/>
    <property type="match status" value="1"/>
</dbReference>
<comment type="function">
    <text evidence="18">Catalyzes the epimerization of the S- and R-forms of NAD(P)HX, a damaged form of NAD(P)H that is a result of enzymatic or heat-dependent hydration. This is a prerequisite for the S-specific NAD(P)H-hydrate dehydratase to allow the repair of both epimers of NAD(P)HX.</text>
</comment>
<evidence type="ECO:0000259" key="21">
    <source>
        <dbReference type="PROSITE" id="PS51385"/>
    </source>
</evidence>
<feature type="binding site" evidence="18">
    <location>
        <begin position="164"/>
        <end position="170"/>
    </location>
    <ligand>
        <name>(6S)-NADPHX</name>
        <dbReference type="ChEBI" id="CHEBI:64076"/>
    </ligand>
</feature>
<dbReference type="NCBIfam" id="TIGR00196">
    <property type="entry name" value="yjeF_cterm"/>
    <property type="match status" value="1"/>
</dbReference>
<gene>
    <name evidence="17" type="primary">nnrD</name>
    <name evidence="18" type="synonym">nnrE</name>
    <name evidence="22" type="ORF">KPS_000378</name>
</gene>
<feature type="binding site" evidence="17">
    <location>
        <position position="365"/>
    </location>
    <ligand>
        <name>(6S)-NADPHX</name>
        <dbReference type="ChEBI" id="CHEBI:64076"/>
    </ligand>
</feature>
<evidence type="ECO:0000256" key="19">
    <source>
        <dbReference type="PIRNR" id="PIRNR017184"/>
    </source>
</evidence>
<comment type="similarity">
    <text evidence="3 19">In the N-terminal section; belongs to the NnrE/AIBP family.</text>
</comment>
<comment type="subunit">
    <text evidence="17">Homotetramer.</text>
</comment>
<feature type="binding site" evidence="18">
    <location>
        <position position="160"/>
    </location>
    <ligand>
        <name>K(+)</name>
        <dbReference type="ChEBI" id="CHEBI:29103"/>
    </ligand>
</feature>
<comment type="catalytic activity">
    <reaction evidence="2 18 19">
        <text>(6R)-NADPHX = (6S)-NADPHX</text>
        <dbReference type="Rhea" id="RHEA:32227"/>
        <dbReference type="ChEBI" id="CHEBI:64076"/>
        <dbReference type="ChEBI" id="CHEBI:64077"/>
        <dbReference type="EC" id="5.1.99.6"/>
    </reaction>
</comment>
<evidence type="ECO:0000256" key="15">
    <source>
        <dbReference type="ARBA" id="ARBA00048238"/>
    </source>
</evidence>
<keyword evidence="7 17" id="KW-0067">ATP-binding</keyword>
<evidence type="ECO:0000256" key="8">
    <source>
        <dbReference type="ARBA" id="ARBA00022857"/>
    </source>
</evidence>
<dbReference type="PROSITE" id="PS51385">
    <property type="entry name" value="YJEF_N"/>
    <property type="match status" value="1"/>
</dbReference>
<keyword evidence="6 17" id="KW-0547">Nucleotide-binding</keyword>
<proteinExistence type="inferred from homology"/>
<evidence type="ECO:0000256" key="10">
    <source>
        <dbReference type="ARBA" id="ARBA00023027"/>
    </source>
</evidence>
<keyword evidence="23" id="KW-1185">Reference proteome</keyword>
<evidence type="ECO:0000256" key="14">
    <source>
        <dbReference type="ARBA" id="ARBA00025153"/>
    </source>
</evidence>
<evidence type="ECO:0000256" key="11">
    <source>
        <dbReference type="ARBA" id="ARBA00023235"/>
    </source>
</evidence>
<dbReference type="NCBIfam" id="TIGR00197">
    <property type="entry name" value="yjeF_nterm"/>
    <property type="match status" value="1"/>
</dbReference>
<feature type="binding site" evidence="17">
    <location>
        <position position="417"/>
    </location>
    <ligand>
        <name>(6S)-NADPHX</name>
        <dbReference type="ChEBI" id="CHEBI:64076"/>
    </ligand>
</feature>
<comment type="catalytic activity">
    <reaction evidence="16 17 19">
        <text>(6S)-NADPHX + ADP = AMP + phosphate + NADPH + H(+)</text>
        <dbReference type="Rhea" id="RHEA:32235"/>
        <dbReference type="ChEBI" id="CHEBI:15378"/>
        <dbReference type="ChEBI" id="CHEBI:43474"/>
        <dbReference type="ChEBI" id="CHEBI:57783"/>
        <dbReference type="ChEBI" id="CHEBI:64076"/>
        <dbReference type="ChEBI" id="CHEBI:456215"/>
        <dbReference type="ChEBI" id="CHEBI:456216"/>
        <dbReference type="EC" id="4.2.1.136"/>
    </reaction>
</comment>
<dbReference type="InterPro" id="IPR036652">
    <property type="entry name" value="YjeF_N_dom_sf"/>
</dbReference>
<feature type="binding site" evidence="17">
    <location>
        <position position="296"/>
    </location>
    <ligand>
        <name>(6S)-NADPHX</name>
        <dbReference type="ChEBI" id="CHEBI:64076"/>
    </ligand>
</feature>
<dbReference type="InterPro" id="IPR004443">
    <property type="entry name" value="YjeF_N_dom"/>
</dbReference>
<keyword evidence="13" id="KW-0511">Multifunctional enzyme</keyword>
<keyword evidence="8 17" id="KW-0521">NADP</keyword>
<comment type="similarity">
    <text evidence="4 19">In the C-terminal section; belongs to the NnrD/CARKD family.</text>
</comment>
<dbReference type="PROSITE" id="PS51383">
    <property type="entry name" value="YJEF_C_3"/>
    <property type="match status" value="1"/>
</dbReference>
<keyword evidence="9 18" id="KW-0630">Potassium</keyword>
<comment type="caution">
    <text evidence="18">Lacks conserved residue(s) required for the propagation of feature annotation.</text>
</comment>
<keyword evidence="10 17" id="KW-0520">NAD</keyword>
<feature type="domain" description="YjeF N-terminal" evidence="21">
    <location>
        <begin position="23"/>
        <end position="252"/>
    </location>
</feature>
<dbReference type="Gene3D" id="3.40.1190.20">
    <property type="match status" value="1"/>
</dbReference>
<dbReference type="Gene3D" id="3.40.50.10260">
    <property type="entry name" value="YjeF N-terminal domain"/>
    <property type="match status" value="1"/>
</dbReference>
<comment type="similarity">
    <text evidence="17">Belongs to the NnrD/CARKD family.</text>
</comment>
<evidence type="ECO:0000313" key="23">
    <source>
        <dbReference type="Proteomes" id="UP001180616"/>
    </source>
</evidence>
<comment type="catalytic activity">
    <reaction evidence="1 18 19">
        <text>(6R)-NADHX = (6S)-NADHX</text>
        <dbReference type="Rhea" id="RHEA:32215"/>
        <dbReference type="ChEBI" id="CHEBI:64074"/>
        <dbReference type="ChEBI" id="CHEBI:64075"/>
        <dbReference type="EC" id="5.1.99.6"/>
    </reaction>
</comment>
<dbReference type="CDD" id="cd01171">
    <property type="entry name" value="YXKO-related"/>
    <property type="match status" value="1"/>
</dbReference>
<evidence type="ECO:0000256" key="1">
    <source>
        <dbReference type="ARBA" id="ARBA00000013"/>
    </source>
</evidence>
<feature type="binding site" evidence="18">
    <location>
        <position position="198"/>
    </location>
    <ligand>
        <name>K(+)</name>
        <dbReference type="ChEBI" id="CHEBI:29103"/>
    </ligand>
</feature>
<dbReference type="EMBL" id="CP133659">
    <property type="protein sequence ID" value="WMW65863.1"/>
    <property type="molecule type" value="Genomic_DNA"/>
</dbReference>
<dbReference type="RefSeq" id="WP_309541808.1">
    <property type="nucleotide sequence ID" value="NZ_CP133659.1"/>
</dbReference>
<dbReference type="InterPro" id="IPR030677">
    <property type="entry name" value="Nnr"/>
</dbReference>
<feature type="binding site" evidence="18">
    <location>
        <begin position="89"/>
        <end position="93"/>
    </location>
    <ligand>
        <name>(6S)-NADPHX</name>
        <dbReference type="ChEBI" id="CHEBI:64076"/>
    </ligand>
</feature>
<evidence type="ECO:0000256" key="4">
    <source>
        <dbReference type="ARBA" id="ARBA00009524"/>
    </source>
</evidence>
<keyword evidence="11 18" id="KW-0413">Isomerase</keyword>
<dbReference type="Pfam" id="PF03853">
    <property type="entry name" value="YjeF_N"/>
    <property type="match status" value="1"/>
</dbReference>
<evidence type="ECO:0000256" key="18">
    <source>
        <dbReference type="HAMAP-Rule" id="MF_01966"/>
    </source>
</evidence>
<dbReference type="SUPFAM" id="SSF64153">
    <property type="entry name" value="YjeF N-terminal domain-like"/>
    <property type="match status" value="1"/>
</dbReference>
<comment type="cofactor">
    <cofactor evidence="17">
        <name>Mg(2+)</name>
        <dbReference type="ChEBI" id="CHEBI:18420"/>
    </cofactor>
</comment>
<evidence type="ECO:0000256" key="2">
    <source>
        <dbReference type="ARBA" id="ARBA00000909"/>
    </source>
</evidence>
<keyword evidence="12 17" id="KW-0456">Lyase</keyword>
<evidence type="ECO:0000256" key="3">
    <source>
        <dbReference type="ARBA" id="ARBA00006001"/>
    </source>
</evidence>
<evidence type="ECO:0000256" key="9">
    <source>
        <dbReference type="ARBA" id="ARBA00022958"/>
    </source>
</evidence>
<feature type="binding site" evidence="17">
    <location>
        <position position="484"/>
    </location>
    <ligand>
        <name>(6S)-NADPHX</name>
        <dbReference type="ChEBI" id="CHEBI:64076"/>
    </ligand>
</feature>
<comment type="function">
    <text evidence="14 19">Bifunctional enzyme that catalyzes the epimerization of the S- and R-forms of NAD(P)HX and the dehydration of the S-form of NAD(P)HX at the expense of ADP, which is converted to AMP. This allows the repair of both epimers of NAD(P)HX, a damaged form of NAD(P)H that is a result of enzymatic or heat-dependent hydration.</text>
</comment>
<dbReference type="SUPFAM" id="SSF53613">
    <property type="entry name" value="Ribokinase-like"/>
    <property type="match status" value="1"/>
</dbReference>
<dbReference type="PANTHER" id="PTHR12592">
    <property type="entry name" value="ATP-DEPENDENT (S)-NAD(P)H-HYDRATE DEHYDRATASE FAMILY MEMBER"/>
    <property type="match status" value="1"/>
</dbReference>
<keyword evidence="5 18" id="KW-0479">Metal-binding</keyword>
<dbReference type="InterPro" id="IPR029056">
    <property type="entry name" value="Ribokinase-like"/>
</dbReference>
<evidence type="ECO:0000259" key="20">
    <source>
        <dbReference type="PROSITE" id="PS51383"/>
    </source>
</evidence>
<feature type="binding site" evidence="18">
    <location>
        <position position="195"/>
    </location>
    <ligand>
        <name>(6S)-NADPHX</name>
        <dbReference type="ChEBI" id="CHEBI:64076"/>
    </ligand>
</feature>
<evidence type="ECO:0000256" key="13">
    <source>
        <dbReference type="ARBA" id="ARBA00023268"/>
    </source>
</evidence>
<comment type="similarity">
    <text evidence="18">Belongs to the NnrE/AIBP family.</text>
</comment>
<comment type="catalytic activity">
    <reaction evidence="15 17 19">
        <text>(6S)-NADHX + ADP = AMP + phosphate + NADH + H(+)</text>
        <dbReference type="Rhea" id="RHEA:32223"/>
        <dbReference type="ChEBI" id="CHEBI:15378"/>
        <dbReference type="ChEBI" id="CHEBI:43474"/>
        <dbReference type="ChEBI" id="CHEBI:57945"/>
        <dbReference type="ChEBI" id="CHEBI:64074"/>
        <dbReference type="ChEBI" id="CHEBI:456215"/>
        <dbReference type="ChEBI" id="CHEBI:456216"/>
        <dbReference type="EC" id="4.2.1.136"/>
    </reaction>
</comment>
<feature type="binding site" evidence="17">
    <location>
        <begin position="454"/>
        <end position="458"/>
    </location>
    <ligand>
        <name>AMP</name>
        <dbReference type="ChEBI" id="CHEBI:456215"/>
    </ligand>
</feature>
<dbReference type="HAMAP" id="MF_01965">
    <property type="entry name" value="NADHX_dehydratase"/>
    <property type="match status" value="1"/>
</dbReference>
<feature type="binding site" evidence="18">
    <location>
        <position position="90"/>
    </location>
    <ligand>
        <name>K(+)</name>
        <dbReference type="ChEBI" id="CHEBI:29103"/>
    </ligand>
</feature>
<evidence type="ECO:0000256" key="7">
    <source>
        <dbReference type="ARBA" id="ARBA00022840"/>
    </source>
</evidence>
<name>A0ABY9R4Y6_9BACT</name>
<accession>A0ABY9R4Y6</accession>